<feature type="domain" description="C3H1-type" evidence="6">
    <location>
        <begin position="19"/>
        <end position="47"/>
    </location>
</feature>
<evidence type="ECO:0000313" key="8">
    <source>
        <dbReference type="Proteomes" id="UP000070700"/>
    </source>
</evidence>
<dbReference type="InParanoid" id="A0A194WWW4"/>
<dbReference type="Gene3D" id="6.10.250.3220">
    <property type="match status" value="1"/>
</dbReference>
<dbReference type="GO" id="GO:0008270">
    <property type="term" value="F:zinc ion binding"/>
    <property type="evidence" value="ECO:0007669"/>
    <property type="project" value="UniProtKB-KW"/>
</dbReference>
<keyword evidence="1 4" id="KW-0479">Metal-binding</keyword>
<dbReference type="PANTHER" id="PTHR16465:SF0">
    <property type="entry name" value="ZINC FINGER MATRIN-TYPE PROTEIN 5"/>
    <property type="match status" value="1"/>
</dbReference>
<feature type="zinc finger region" description="C3H1-type" evidence="4">
    <location>
        <begin position="171"/>
        <end position="199"/>
    </location>
</feature>
<dbReference type="Proteomes" id="UP000070700">
    <property type="component" value="Unassembled WGS sequence"/>
</dbReference>
<evidence type="ECO:0000313" key="7">
    <source>
        <dbReference type="EMBL" id="KUJ12468.1"/>
    </source>
</evidence>
<dbReference type="SMART" id="SM00356">
    <property type="entry name" value="ZnF_C3H1"/>
    <property type="match status" value="3"/>
</dbReference>
<dbReference type="InterPro" id="IPR036855">
    <property type="entry name" value="Znf_CCCH_sf"/>
</dbReference>
<dbReference type="KEGG" id="psco:LY89DRAFT_785822"/>
<evidence type="ECO:0000256" key="1">
    <source>
        <dbReference type="ARBA" id="ARBA00022723"/>
    </source>
</evidence>
<reference evidence="7 8" key="1">
    <citation type="submission" date="2015-10" db="EMBL/GenBank/DDBJ databases">
        <title>Full genome of DAOMC 229536 Phialocephala scopiformis, a fungal endophyte of spruce producing the potent anti-insectan compound rugulosin.</title>
        <authorList>
            <consortium name="DOE Joint Genome Institute"/>
            <person name="Walker A.K."/>
            <person name="Frasz S.L."/>
            <person name="Seifert K.A."/>
            <person name="Miller J.D."/>
            <person name="Mondo S.J."/>
            <person name="Labutti K."/>
            <person name="Lipzen A."/>
            <person name="Dockter R."/>
            <person name="Kennedy M."/>
            <person name="Grigoriev I.V."/>
            <person name="Spatafora J.W."/>
        </authorList>
    </citation>
    <scope>NUCLEOTIDE SEQUENCE [LARGE SCALE GENOMIC DNA]</scope>
    <source>
        <strain evidence="7 8">CBS 120377</strain>
    </source>
</reference>
<feature type="zinc finger region" description="C3H1-type" evidence="4">
    <location>
        <begin position="19"/>
        <end position="47"/>
    </location>
</feature>
<feature type="region of interest" description="Disordered" evidence="5">
    <location>
        <begin position="134"/>
        <end position="165"/>
    </location>
</feature>
<evidence type="ECO:0000259" key="6">
    <source>
        <dbReference type="PROSITE" id="PS50103"/>
    </source>
</evidence>
<proteinExistence type="predicted"/>
<dbReference type="RefSeq" id="XP_018066823.1">
    <property type="nucleotide sequence ID" value="XM_018222926.1"/>
</dbReference>
<dbReference type="PANTHER" id="PTHR16465">
    <property type="entry name" value="NUCLEASE-RELATED"/>
    <property type="match status" value="1"/>
</dbReference>
<dbReference type="OrthoDB" id="3564848at2759"/>
<dbReference type="SUPFAM" id="SSF90229">
    <property type="entry name" value="CCCH zinc finger"/>
    <property type="match status" value="2"/>
</dbReference>
<evidence type="ECO:0000256" key="5">
    <source>
        <dbReference type="SAM" id="MobiDB-lite"/>
    </source>
</evidence>
<feature type="zinc finger region" description="C3H1-type" evidence="4">
    <location>
        <begin position="105"/>
        <end position="133"/>
    </location>
</feature>
<dbReference type="Pfam" id="PF20150">
    <property type="entry name" value="2EXR"/>
    <property type="match status" value="1"/>
</dbReference>
<dbReference type="STRING" id="149040.A0A194WWW4"/>
<dbReference type="Pfam" id="PF00642">
    <property type="entry name" value="zf-CCCH"/>
    <property type="match status" value="3"/>
</dbReference>
<dbReference type="PROSITE" id="PS50103">
    <property type="entry name" value="ZF_C3H1"/>
    <property type="match status" value="3"/>
</dbReference>
<organism evidence="7 8">
    <name type="scientific">Mollisia scopiformis</name>
    <name type="common">Conifer needle endophyte fungus</name>
    <name type="synonym">Phialocephala scopiformis</name>
    <dbReference type="NCBI Taxonomy" id="149040"/>
    <lineage>
        <taxon>Eukaryota</taxon>
        <taxon>Fungi</taxon>
        <taxon>Dikarya</taxon>
        <taxon>Ascomycota</taxon>
        <taxon>Pezizomycotina</taxon>
        <taxon>Leotiomycetes</taxon>
        <taxon>Helotiales</taxon>
        <taxon>Mollisiaceae</taxon>
        <taxon>Mollisia</taxon>
    </lineage>
</organism>
<evidence type="ECO:0000256" key="4">
    <source>
        <dbReference type="PROSITE-ProRule" id="PRU00723"/>
    </source>
</evidence>
<name>A0A194WWW4_MOLSC</name>
<gene>
    <name evidence="7" type="ORF">LY89DRAFT_785822</name>
</gene>
<dbReference type="GeneID" id="28832652"/>
<dbReference type="Gene3D" id="4.10.1000.10">
    <property type="entry name" value="Zinc finger, CCCH-type"/>
    <property type="match status" value="1"/>
</dbReference>
<evidence type="ECO:0000256" key="3">
    <source>
        <dbReference type="ARBA" id="ARBA00022833"/>
    </source>
</evidence>
<feature type="region of interest" description="Disordered" evidence="5">
    <location>
        <begin position="232"/>
        <end position="271"/>
    </location>
</feature>
<dbReference type="EMBL" id="KQ947424">
    <property type="protein sequence ID" value="KUJ12468.1"/>
    <property type="molecule type" value="Genomic_DNA"/>
</dbReference>
<keyword evidence="2 4" id="KW-0863">Zinc-finger</keyword>
<dbReference type="AlphaFoldDB" id="A0A194WWW4"/>
<evidence type="ECO:0000256" key="2">
    <source>
        <dbReference type="ARBA" id="ARBA00022771"/>
    </source>
</evidence>
<sequence>MTIPNQSVNLAVVSKQKMFKQGKVCIQFRETGSCKFGTHCRFEHVKKQESSIQTLSQQSSTSQTSSVAPVVPNVATQKLASTSMASPSIINEPAAKENNGVTATTKHQKNCPRFRKTGHCKFGAQCRDKHVEKPVTLNQPSPSTASTSNTLALDVKKPTSAQSDGLAVTNKKKRGVCHQFTRSGTCKNGEECQFNHILKHGASVVSGGQQKPQPVIANAAVKKHISFAQAASKGLRSVDNPPNSTMKPNDAANPMPSQHARSASAASSVSTTVTETSTTSSISSPASSVSSLASTTVSKASNISTASVASSKVSYLEITPIKTWDVFADGKWWAGKLKATTKAKFFAPYILANQVTAGLLHQYGLASKGKEDVFNKGDHGVFHYFPHLPGELRNKIYGYIAVGTVNNVTIKCKESLTLDNIYQPGDGFKSMGAPPAMLHVSSEARSYLLGNGYYELAFGTLYAPARTYVNFAKDRVFINLDGHHQLRPAFGMMSRRDLLRIKLLALPCKHAYGDYQNFFRQLAKMSHLRKVDLLLGDSPDDAKYAQNMKYMSLWRHEMKSQWELRWATAPKVLDRGVPKIDYCLIDGVDARFYGIDDLKWFAGQDNNTLVFDRLGYRVRENMGSGWYEGPKTVRIPRR</sequence>
<dbReference type="InterPro" id="IPR045518">
    <property type="entry name" value="2EXR"/>
</dbReference>
<feature type="domain" description="C3H1-type" evidence="6">
    <location>
        <begin position="171"/>
        <end position="199"/>
    </location>
</feature>
<feature type="compositionally biased region" description="Polar residues" evidence="5">
    <location>
        <begin position="136"/>
        <end position="151"/>
    </location>
</feature>
<feature type="domain" description="C3H1-type" evidence="6">
    <location>
        <begin position="105"/>
        <end position="133"/>
    </location>
</feature>
<feature type="compositionally biased region" description="Low complexity" evidence="5">
    <location>
        <begin position="262"/>
        <end position="271"/>
    </location>
</feature>
<dbReference type="InterPro" id="IPR000571">
    <property type="entry name" value="Znf_CCCH"/>
</dbReference>
<keyword evidence="8" id="KW-1185">Reference proteome</keyword>
<protein>
    <recommendedName>
        <fullName evidence="6">C3H1-type domain-containing protein</fullName>
    </recommendedName>
</protein>
<keyword evidence="3 4" id="KW-0862">Zinc</keyword>
<accession>A0A194WWW4</accession>